<organism evidence="1 2">
    <name type="scientific">Saccharopolyspora cebuensis</name>
    <dbReference type="NCBI Taxonomy" id="418759"/>
    <lineage>
        <taxon>Bacteria</taxon>
        <taxon>Bacillati</taxon>
        <taxon>Actinomycetota</taxon>
        <taxon>Actinomycetes</taxon>
        <taxon>Pseudonocardiales</taxon>
        <taxon>Pseudonocardiaceae</taxon>
        <taxon>Saccharopolyspora</taxon>
    </lineage>
</organism>
<sequence>MSGADLLVCAPLRLEARALRAGFGPRVRRTGCGPRRSAEWAAAHAADDFDALLIAGLAGGTARWVHPGDVVVADEIRGPRGTTTCSRAPALAEALRWSGLRVHLGPVRSAARLAVGARRTALAREGVLAADLESAWLAEAAGDRPVAAVRVVVDAVRRPLPSPGTPVRALRALSRLRELAPGLHAWRLQLNVQSNEEVS</sequence>
<evidence type="ECO:0000313" key="1">
    <source>
        <dbReference type="EMBL" id="MEY8037802.1"/>
    </source>
</evidence>
<dbReference type="InterPro" id="IPR035994">
    <property type="entry name" value="Nucleoside_phosphorylase_sf"/>
</dbReference>
<protein>
    <recommendedName>
        <fullName evidence="3">4-hydroxy-3-methylbut-2-enyl diphosphate reductase</fullName>
    </recommendedName>
</protein>
<comment type="caution">
    <text evidence="1">The sequence shown here is derived from an EMBL/GenBank/DDBJ whole genome shotgun (WGS) entry which is preliminary data.</text>
</comment>
<dbReference type="Gene3D" id="3.40.50.1580">
    <property type="entry name" value="Nucleoside phosphorylase domain"/>
    <property type="match status" value="1"/>
</dbReference>
<keyword evidence="2" id="KW-1185">Reference proteome</keyword>
<gene>
    <name evidence="1" type="ORF">AB8O55_00175</name>
</gene>
<evidence type="ECO:0008006" key="3">
    <source>
        <dbReference type="Google" id="ProtNLM"/>
    </source>
</evidence>
<dbReference type="EMBL" id="JBGEHV010000001">
    <property type="protein sequence ID" value="MEY8037802.1"/>
    <property type="molecule type" value="Genomic_DNA"/>
</dbReference>
<proteinExistence type="predicted"/>
<accession>A0ABV4C9L2</accession>
<reference evidence="1 2" key="1">
    <citation type="submission" date="2024-08" db="EMBL/GenBank/DDBJ databases">
        <title>Genome mining of Saccharopolyspora cebuensis PGLac3 from Nigerian medicinal plant.</title>
        <authorList>
            <person name="Ezeobiora C.E."/>
            <person name="Igbokwe N.H."/>
            <person name="Amin D.H."/>
            <person name="Mendie U.E."/>
        </authorList>
    </citation>
    <scope>NUCLEOTIDE SEQUENCE [LARGE SCALE GENOMIC DNA]</scope>
    <source>
        <strain evidence="1 2">PGLac3</strain>
    </source>
</reference>
<dbReference type="RefSeq" id="WP_345365889.1">
    <property type="nucleotide sequence ID" value="NZ_BAABII010000016.1"/>
</dbReference>
<name>A0ABV4C9L2_9PSEU</name>
<dbReference type="SUPFAM" id="SSF53167">
    <property type="entry name" value="Purine and uridine phosphorylases"/>
    <property type="match status" value="1"/>
</dbReference>
<dbReference type="Proteomes" id="UP001564626">
    <property type="component" value="Unassembled WGS sequence"/>
</dbReference>
<evidence type="ECO:0000313" key="2">
    <source>
        <dbReference type="Proteomes" id="UP001564626"/>
    </source>
</evidence>